<organism evidence="1 2">
    <name type="scientific">Zhihengliuella halotolerans</name>
    <dbReference type="NCBI Taxonomy" id="370736"/>
    <lineage>
        <taxon>Bacteria</taxon>
        <taxon>Bacillati</taxon>
        <taxon>Actinomycetota</taxon>
        <taxon>Actinomycetes</taxon>
        <taxon>Micrococcales</taxon>
        <taxon>Micrococcaceae</taxon>
        <taxon>Zhihengliuella</taxon>
    </lineage>
</organism>
<sequence length="187" mass="20604">MAIIRTFRRNDDGSLDFREAWYESYEDDTLGQFVVNHGAVGHTSTTKDVKDVDEETGASLLAAFEAQCAEDGYAEIPVEQQFWAIAQWPAKTAGAYAERLRDTAVQVLTGHLAWRGLGTIERTSFGTGTLNLHILTPDAKKVVPALKAAVREHDLDLAKLRIGVAPYSEPTVLKQKHPSPPKPFSID</sequence>
<dbReference type="EMBL" id="SHLA01000001">
    <property type="protein sequence ID" value="RZU61167.1"/>
    <property type="molecule type" value="Genomic_DNA"/>
</dbReference>
<evidence type="ECO:0000313" key="2">
    <source>
        <dbReference type="Proteomes" id="UP000292685"/>
    </source>
</evidence>
<reference evidence="1 2" key="1">
    <citation type="submission" date="2019-02" db="EMBL/GenBank/DDBJ databases">
        <title>Sequencing the genomes of 1000 actinobacteria strains.</title>
        <authorList>
            <person name="Klenk H.-P."/>
        </authorList>
    </citation>
    <scope>NUCLEOTIDE SEQUENCE [LARGE SCALE GENOMIC DNA]</scope>
    <source>
        <strain evidence="1 2">DSM 17364</strain>
    </source>
</reference>
<gene>
    <name evidence="1" type="ORF">EV380_0724</name>
</gene>
<evidence type="ECO:0000313" key="1">
    <source>
        <dbReference type="EMBL" id="RZU61167.1"/>
    </source>
</evidence>
<dbReference type="RefSeq" id="WP_130449409.1">
    <property type="nucleotide sequence ID" value="NZ_SHLA01000001.1"/>
</dbReference>
<comment type="caution">
    <text evidence="1">The sequence shown here is derived from an EMBL/GenBank/DDBJ whole genome shotgun (WGS) entry which is preliminary data.</text>
</comment>
<dbReference type="AlphaFoldDB" id="A0A4Q8AAM7"/>
<accession>A0A4Q8AAM7</accession>
<protein>
    <submittedName>
        <fullName evidence="1">Uncharacterized protein</fullName>
    </submittedName>
</protein>
<keyword evidence="2" id="KW-1185">Reference proteome</keyword>
<proteinExistence type="predicted"/>
<dbReference type="Proteomes" id="UP000292685">
    <property type="component" value="Unassembled WGS sequence"/>
</dbReference>
<dbReference type="OrthoDB" id="4966798at2"/>
<name>A0A4Q8AAM7_9MICC</name>